<organism evidence="4 5">
    <name type="scientific">Drechmeria coniospora</name>
    <name type="common">Nematophagous fungus</name>
    <name type="synonym">Meria coniospora</name>
    <dbReference type="NCBI Taxonomy" id="98403"/>
    <lineage>
        <taxon>Eukaryota</taxon>
        <taxon>Fungi</taxon>
        <taxon>Dikarya</taxon>
        <taxon>Ascomycota</taxon>
        <taxon>Pezizomycotina</taxon>
        <taxon>Sordariomycetes</taxon>
        <taxon>Hypocreomycetidae</taxon>
        <taxon>Hypocreales</taxon>
        <taxon>Ophiocordycipitaceae</taxon>
        <taxon>Drechmeria</taxon>
    </lineage>
</organism>
<evidence type="ECO:0000256" key="2">
    <source>
        <dbReference type="SAM" id="MobiDB-lite"/>
    </source>
</evidence>
<keyword evidence="5" id="KW-1185">Reference proteome</keyword>
<dbReference type="GeneID" id="63719332"/>
<gene>
    <name evidence="4" type="ORF">DCS_06689</name>
</gene>
<dbReference type="InterPro" id="IPR000504">
    <property type="entry name" value="RRM_dom"/>
</dbReference>
<feature type="compositionally biased region" description="Low complexity" evidence="2">
    <location>
        <begin position="712"/>
        <end position="727"/>
    </location>
</feature>
<keyword evidence="1" id="KW-0694">RNA-binding</keyword>
<dbReference type="PANTHER" id="PTHR23295">
    <property type="entry name" value="NUCLEAR RECEPTOR COACTIVATOR 5-RELATED"/>
    <property type="match status" value="1"/>
</dbReference>
<feature type="compositionally biased region" description="Low complexity" evidence="2">
    <location>
        <begin position="736"/>
        <end position="746"/>
    </location>
</feature>
<feature type="compositionally biased region" description="Pro residues" evidence="2">
    <location>
        <begin position="294"/>
        <end position="317"/>
    </location>
</feature>
<dbReference type="Gene3D" id="3.30.70.330">
    <property type="match status" value="1"/>
</dbReference>
<comment type="caution">
    <text evidence="4">The sequence shown here is derived from an EMBL/GenBank/DDBJ whole genome shotgun (WGS) entry which is preliminary data.</text>
</comment>
<dbReference type="SUPFAM" id="SSF54928">
    <property type="entry name" value="RNA-binding domain, RBD"/>
    <property type="match status" value="1"/>
</dbReference>
<feature type="compositionally biased region" description="Polar residues" evidence="2">
    <location>
        <begin position="826"/>
        <end position="839"/>
    </location>
</feature>
<evidence type="ECO:0000259" key="3">
    <source>
        <dbReference type="PROSITE" id="PS50102"/>
    </source>
</evidence>
<dbReference type="AlphaFoldDB" id="A0A151GCA0"/>
<proteinExistence type="predicted"/>
<dbReference type="Pfam" id="PF00076">
    <property type="entry name" value="RRM_1"/>
    <property type="match status" value="1"/>
</dbReference>
<name>A0A151GCA0_DRECN</name>
<dbReference type="PROSITE" id="PS50102">
    <property type="entry name" value="RRM"/>
    <property type="match status" value="1"/>
</dbReference>
<feature type="region of interest" description="Disordered" evidence="2">
    <location>
        <begin position="696"/>
        <end position="751"/>
    </location>
</feature>
<feature type="compositionally biased region" description="Basic residues" evidence="2">
    <location>
        <begin position="516"/>
        <end position="526"/>
    </location>
</feature>
<evidence type="ECO:0000313" key="5">
    <source>
        <dbReference type="Proteomes" id="UP000076580"/>
    </source>
</evidence>
<feature type="region of interest" description="Disordered" evidence="2">
    <location>
        <begin position="470"/>
        <end position="583"/>
    </location>
</feature>
<dbReference type="STRING" id="98403.A0A151GCA0"/>
<dbReference type="RefSeq" id="XP_040654081.1">
    <property type="nucleotide sequence ID" value="XM_040803977.1"/>
</dbReference>
<dbReference type="GO" id="GO:0003723">
    <property type="term" value="F:RNA binding"/>
    <property type="evidence" value="ECO:0007669"/>
    <property type="project" value="UniProtKB-UniRule"/>
</dbReference>
<dbReference type="InParanoid" id="A0A151GCA0"/>
<feature type="region of interest" description="Disordered" evidence="2">
    <location>
        <begin position="137"/>
        <end position="188"/>
    </location>
</feature>
<feature type="compositionally biased region" description="Polar residues" evidence="2">
    <location>
        <begin position="144"/>
        <end position="162"/>
    </location>
</feature>
<reference evidence="4 5" key="1">
    <citation type="journal article" date="2016" name="Sci. Rep.">
        <title>Insights into Adaptations to a Near-Obligate Nematode Endoparasitic Lifestyle from the Finished Genome of Drechmeria coniospora.</title>
        <authorList>
            <person name="Zhang L."/>
            <person name="Zhou Z."/>
            <person name="Guo Q."/>
            <person name="Fokkens L."/>
            <person name="Miskei M."/>
            <person name="Pocsi I."/>
            <person name="Zhang W."/>
            <person name="Chen M."/>
            <person name="Wang L."/>
            <person name="Sun Y."/>
            <person name="Donzelli B.G."/>
            <person name="Gibson D.M."/>
            <person name="Nelson D.R."/>
            <person name="Luo J.G."/>
            <person name="Rep M."/>
            <person name="Liu H."/>
            <person name="Yang S."/>
            <person name="Wang J."/>
            <person name="Krasnoff S.B."/>
            <person name="Xu Y."/>
            <person name="Molnar I."/>
            <person name="Lin M."/>
        </authorList>
    </citation>
    <scope>NUCLEOTIDE SEQUENCE [LARGE SCALE GENOMIC DNA]</scope>
    <source>
        <strain evidence="4 5">ARSEF 6962</strain>
    </source>
</reference>
<feature type="region of interest" description="Disordered" evidence="2">
    <location>
        <begin position="813"/>
        <end position="851"/>
    </location>
</feature>
<feature type="region of interest" description="Disordered" evidence="2">
    <location>
        <begin position="89"/>
        <end position="117"/>
    </location>
</feature>
<feature type="compositionally biased region" description="Acidic residues" evidence="2">
    <location>
        <begin position="89"/>
        <end position="102"/>
    </location>
</feature>
<feature type="compositionally biased region" description="Low complexity" evidence="2">
    <location>
        <begin position="814"/>
        <end position="824"/>
    </location>
</feature>
<feature type="compositionally biased region" description="Low complexity" evidence="2">
    <location>
        <begin position="568"/>
        <end position="577"/>
    </location>
</feature>
<dbReference type="SMART" id="SM00360">
    <property type="entry name" value="RRM"/>
    <property type="match status" value="1"/>
</dbReference>
<dbReference type="InterPro" id="IPR052600">
    <property type="entry name" value="Nuc_rcpt_coact/corep"/>
</dbReference>
<dbReference type="Proteomes" id="UP000076580">
    <property type="component" value="Chromosome 03"/>
</dbReference>
<feature type="region of interest" description="Disordered" evidence="2">
    <location>
        <begin position="290"/>
        <end position="380"/>
    </location>
</feature>
<feature type="compositionally biased region" description="Basic and acidic residues" evidence="2">
    <location>
        <begin position="487"/>
        <end position="515"/>
    </location>
</feature>
<evidence type="ECO:0000313" key="4">
    <source>
        <dbReference type="EMBL" id="KYK54729.1"/>
    </source>
</evidence>
<feature type="domain" description="RRM" evidence="3">
    <location>
        <begin position="407"/>
        <end position="478"/>
    </location>
</feature>
<dbReference type="InterPro" id="IPR035979">
    <property type="entry name" value="RBD_domain_sf"/>
</dbReference>
<accession>A0A151GCA0</accession>
<protein>
    <recommendedName>
        <fullName evidence="3">RRM domain-containing protein</fullName>
    </recommendedName>
</protein>
<dbReference type="InterPro" id="IPR012677">
    <property type="entry name" value="Nucleotide-bd_a/b_plait_sf"/>
</dbReference>
<dbReference type="EMBL" id="LAYC01000003">
    <property type="protein sequence ID" value="KYK54729.1"/>
    <property type="molecule type" value="Genomic_DNA"/>
</dbReference>
<sequence>MSEPEADLKTKVQIAANLFPASHPPPIYTATPLVVPSLQNTINIVGGMVATATTLADPNVIMADQGQILDPATAGAGDELAGHHDDIVVDDDSLNDPYDDGDIHEATSLPAAQPQAEVVDGNDDYARTFDSPIEPEVEDAQDATEASQSVPKPMQPESQTVSAPVDPLNADGRPSSVPVQDAAHDASAMADQGDLAPATVDDLAAQSQVQTDPALVATGPSQAPGEPEPQVFAGSVVSSAIQNQDVVETESQGSSLDIQQLVADLTSQAAQPGPGADPSTTSDVIADASAVPSFPIPSPALPSPSTLPPRPPLPQSIPQPSVADHPDQSHVPASNGGAIPSTPTQPASHAASGTEVTSMEVAASATSLTAQPLQAEEPDYQRQWEQFTTDESQYISEANWERFPEGSRIFIGNLSSDKVSKEEVFKVFHRYGRVAQISMKQAYGFVQYHTLDEGRAAMENLQGAEIQGRRIHLEVSRRQKKSKKDRARSPDRGRGRDAGRRNEKQQHQGRDEHRQGRNHSPRRNDHHRRDEGFGRDRGSYDGGRGKRGRSRSPAYGRNDRESYRRRSPSPYSRPQQEPELDLPRRYGADIPDVQLILQPDVNRDFATWVEGAFKAKGLKSEIMYLHPRMPKEQIVQRQAAEGVHAVVDLDFRAQSRGRIPVQAFDRSAGGSNVRFDQYLDLDPPTAAEVILRAKASGNPSYGQGYGPGGGYSNQYGQQPSQPSGYPGAQHPGMYPQQQQQQQQQQQPHAPQGAVDIANLMGQVDNATLQRLLSSIQPSPSGAPGAPTAYGASVPAANAQVDIQAILGSLGGGAPSPAHAPPHGLYTSASAPSYGAQQPPNAAPGSGDPAAQAQVQNIMAQLARYRQ</sequence>
<dbReference type="PANTHER" id="PTHR23295:SF6">
    <property type="entry name" value="NEOSIN, ISOFORM A"/>
    <property type="match status" value="1"/>
</dbReference>
<evidence type="ECO:0000256" key="1">
    <source>
        <dbReference type="PROSITE-ProRule" id="PRU00176"/>
    </source>
</evidence>
<feature type="compositionally biased region" description="Basic and acidic residues" evidence="2">
    <location>
        <begin position="527"/>
        <end position="539"/>
    </location>
</feature>